<name>A0A172T8M2_9DEIO</name>
<organism evidence="2 3">
    <name type="scientific">Deinococcus puniceus</name>
    <dbReference type="NCBI Taxonomy" id="1182568"/>
    <lineage>
        <taxon>Bacteria</taxon>
        <taxon>Thermotogati</taxon>
        <taxon>Deinococcota</taxon>
        <taxon>Deinococci</taxon>
        <taxon>Deinococcales</taxon>
        <taxon>Deinococcaceae</taxon>
        <taxon>Deinococcus</taxon>
    </lineage>
</organism>
<dbReference type="EMBL" id="CP011387">
    <property type="protein sequence ID" value="ANE43375.1"/>
    <property type="molecule type" value="Genomic_DNA"/>
</dbReference>
<feature type="compositionally biased region" description="Low complexity" evidence="1">
    <location>
        <begin position="120"/>
        <end position="138"/>
    </location>
</feature>
<dbReference type="KEGG" id="dpu:SU48_05895"/>
<evidence type="ECO:0000256" key="1">
    <source>
        <dbReference type="SAM" id="MobiDB-lite"/>
    </source>
</evidence>
<keyword evidence="3" id="KW-1185">Reference proteome</keyword>
<protein>
    <submittedName>
        <fullName evidence="2">Uncharacterized protein</fullName>
    </submittedName>
</protein>
<evidence type="ECO:0000313" key="3">
    <source>
        <dbReference type="Proteomes" id="UP000077363"/>
    </source>
</evidence>
<dbReference type="AlphaFoldDB" id="A0A172T8M2"/>
<accession>A0A172T8M2</accession>
<reference evidence="2 3" key="1">
    <citation type="submission" date="2015-01" db="EMBL/GenBank/DDBJ databases">
        <title>Deinococcus puniceus/DY1/ whole genome sequencing.</title>
        <authorList>
            <person name="Kim M.K."/>
            <person name="Srinivasan S."/>
            <person name="Lee J.-J."/>
        </authorList>
    </citation>
    <scope>NUCLEOTIDE SEQUENCE [LARGE SCALE GENOMIC DNA]</scope>
    <source>
        <strain evidence="2 3">DY1</strain>
    </source>
</reference>
<evidence type="ECO:0000313" key="2">
    <source>
        <dbReference type="EMBL" id="ANE43375.1"/>
    </source>
</evidence>
<dbReference type="Proteomes" id="UP000077363">
    <property type="component" value="Chromosome"/>
</dbReference>
<feature type="region of interest" description="Disordered" evidence="1">
    <location>
        <begin position="109"/>
        <end position="138"/>
    </location>
</feature>
<dbReference type="OrthoDB" id="67012at2"/>
<sequence length="138" mass="15276">MKETMSTEQMLQGLKHYRRIARQDMLRAPETPHPDAFLAHAESRRALYVALGTHAETHAPSDVVAHALELYQAIPFSTGTAEHEYPDLKGRENALENFFLLVGLDPKTRREARSRRPKMDAPAVAASAADAPSELTSG</sequence>
<gene>
    <name evidence="2" type="ORF">SU48_05895</name>
</gene>
<proteinExistence type="predicted"/>
<dbReference type="RefSeq" id="WP_064014438.1">
    <property type="nucleotide sequence ID" value="NZ_CP011387.1"/>
</dbReference>
<dbReference type="STRING" id="1182568.SU48_05895"/>
<dbReference type="PATRIC" id="fig|1182568.3.peg.1227"/>